<keyword evidence="3" id="KW-0698">rRNA processing</keyword>
<evidence type="ECO:0000259" key="8">
    <source>
        <dbReference type="Pfam" id="PF04068"/>
    </source>
</evidence>
<feature type="domain" description="RNase L inhibitor RLI-like possible metal-binding" evidence="8">
    <location>
        <begin position="78"/>
        <end position="111"/>
    </location>
</feature>
<dbReference type="GO" id="GO:0106388">
    <property type="term" value="F:rRNA small subunit aminocarboxypropyltransferase activity"/>
    <property type="evidence" value="ECO:0007669"/>
    <property type="project" value="InterPro"/>
</dbReference>
<keyword evidence="4" id="KW-0808">Transferase</keyword>
<dbReference type="Pfam" id="PF04068">
    <property type="entry name" value="Fer4_RLI"/>
    <property type="match status" value="1"/>
</dbReference>
<dbReference type="EMBL" id="BPLF01000001">
    <property type="protein sequence ID" value="GIX60771.1"/>
    <property type="molecule type" value="Genomic_DNA"/>
</dbReference>
<sequence length="1580" mass="165360">MAPGGRKRPVRRPAGPSSSIHDVYARAMQLASDGPEAEIPAVQEVPTASVESATKADEDVESSESPLRSAPVPADARVKLFMWDFNQCDQKRCTGRKLLRMGLIRPLRIGQAFAGVVLSPFGREKLSLEDAELVRTRGLAVIDCSWNKVESINKGQLSVIEVAVRAGQPTRGFGVLLSGAERPLHRVHPQHAGDDLAGKGVGSAVVVLHDADEALAVQRVIHMHKVEAAGHAPSHAGVAVDCEEPPALGPVGDELGQRPAKHAFGLAQGVGRQRKALDAAVRALASAPVLLVAEEWVPQGHLDEDDGLALLVVHADQGLLVVAELGVRVVVEVERVLHVLLRGEDQVVEEHGLPPVLQGEEGRVGLRYVQVPLPRSHTPGAAAVGRRAVLPRRHRSEVELLEGRNLSELAGAERAAFRVQLHQDAAPQDGGGLVVGLEERLVDAGGDGSAAVVRAVAPRAAAVALGTVAHRGKGEKFRDTAGAGGGVADGAGQPVVGKLDGGVHALESGELVERRVQKRAGDLGVEPDAVLVGLADVAVAVVQQLEGLDAEHGALRAGQQQLLVVAGEAEDALGDGDRHGHGQQTDLGEVGVDLDEGAARLAPLGVLELLVVGADEVRGVGQRLLEVAGEAPEVPPGEDALLGGPLLGGDVVDERANHAAVGAHGPDAPAKVVAVAEDGWPAQDAQNVPELRRVEHGQSPAAGHGLDALVADGRTVCLEVFRGVYGVAESTAEDEVVADGEARHGVRLAAPDAGHAVKRQHRGRPDADEPVALAALAVAVVAPAEQLALPVERQGELVAARYRDDLDAGQRRQLRPPGDHGLGSLPGEELERPRQTPGVEQRLLLAAGVLGHDSSGRCENPRYAGAVHGAGVEQRALNLEEVVQERPGLGGPGTRVDAAQVLVGSEVEQGHAGGGERLVQQGRGGELAHVEVVERVAGYQREAGFARAAPPPLDRDGRADLGEVAQPRHLRQPEGLHLLDGRPQVEVLLPHEVHPDHVLRLDEPGGQVGLHHDEALHVHGRGVVLLALLDERQLVAEADELGPLPHDGEQRELERRERLVRAASAVAAVGGLDAGGGDVAGGLAPDQRGRRQEPADGGLDEHDGEVLEPGQLLLGVAAAGHAAAPARLDADVEVVDDGAEADEVGAVVAGGREGGDAVLEHESAGARLDADDDAAEHPLELYRVVPLPPPLDEPNAVVHGAVVARGPRDQLHAEGALHGDDAGLDPVGRGGRLDSEHQQREGLAVLHEGDRAVQRRLQRHVGERQERRQGAAEVEGDLGVVALHDAEAEQGHVGGECAFQKCDVLLRFLGLVRADDGVDPVVGVDALVEEPDVAESGRASTKGRVQRPLGDEEILQNHILGVAQKPADGLGERKHGGLLLQNGGDVCCVGVFLSDNDDFGEQARVATQEGHGGRATPGELCVPGRGLALVLHGADEAVHEGLLRGASGEFDVAVLVDAQRLREAAGVAVDGDRRVRGDSRVEDEVAVGFAVYGVLEPDEQGGGQVVELPEVLRGEEVEAEQQLVGVERFGRDPEERYFQHVGSENEHVLGVEDFAGGLLGRAGGVGVALDCHGVRWWWLI</sequence>
<evidence type="ECO:0000256" key="4">
    <source>
        <dbReference type="ARBA" id="ARBA00022679"/>
    </source>
</evidence>
<feature type="compositionally biased region" description="Basic and acidic residues" evidence="6">
    <location>
        <begin position="1231"/>
        <end position="1240"/>
    </location>
</feature>
<keyword evidence="1" id="KW-0963">Cytoplasm</keyword>
<feature type="compositionally biased region" description="Basic and acidic residues" evidence="6">
    <location>
        <begin position="1087"/>
        <end position="1105"/>
    </location>
</feature>
<dbReference type="PANTHER" id="PTHR20426">
    <property type="entry name" value="RIBOSOME BIOGENESIS PROTEIN TSR3 HOMOLOG"/>
    <property type="match status" value="1"/>
</dbReference>
<evidence type="ECO:0000256" key="5">
    <source>
        <dbReference type="ARBA" id="ARBA00022691"/>
    </source>
</evidence>
<accession>A0AAV4LLV0</accession>
<evidence type="ECO:0000259" key="7">
    <source>
        <dbReference type="Pfam" id="PF04034"/>
    </source>
</evidence>
<feature type="domain" description="16S/18S rRNA aminocarboxypropyltransferase Tsr3 C-terminal" evidence="7">
    <location>
        <begin position="116"/>
        <end position="157"/>
    </location>
</feature>
<feature type="region of interest" description="Disordered" evidence="6">
    <location>
        <begin position="808"/>
        <end position="836"/>
    </location>
</feature>
<gene>
    <name evidence="9" type="ORF">BcabD6B2_02060</name>
</gene>
<feature type="region of interest" description="Disordered" evidence="6">
    <location>
        <begin position="1"/>
        <end position="21"/>
    </location>
</feature>
<dbReference type="PANTHER" id="PTHR20426:SF0">
    <property type="entry name" value="18S RRNA AMINOCARBOXYPROPYLTRANSFERASE"/>
    <property type="match status" value="1"/>
</dbReference>
<comment type="caution">
    <text evidence="9">The sequence shown here is derived from an EMBL/GenBank/DDBJ whole genome shotgun (WGS) entry which is preliminary data.</text>
</comment>
<evidence type="ECO:0000313" key="10">
    <source>
        <dbReference type="Proteomes" id="UP001497744"/>
    </source>
</evidence>
<dbReference type="Proteomes" id="UP001497744">
    <property type="component" value="Unassembled WGS sequence"/>
</dbReference>
<reference evidence="9 10" key="1">
    <citation type="submission" date="2021-06" db="EMBL/GenBank/DDBJ databases">
        <title>Genome sequence of Babesia caballi.</title>
        <authorList>
            <person name="Yamagishi J."/>
            <person name="Kidaka T."/>
            <person name="Ochi A."/>
        </authorList>
    </citation>
    <scope>NUCLEOTIDE SEQUENCE [LARGE SCALE GENOMIC DNA]</scope>
    <source>
        <strain evidence="9">USDA-D6B2</strain>
    </source>
</reference>
<dbReference type="InterPro" id="IPR007177">
    <property type="entry name" value="Tsr3_C"/>
</dbReference>
<evidence type="ECO:0000256" key="6">
    <source>
        <dbReference type="SAM" id="MobiDB-lite"/>
    </source>
</evidence>
<feature type="region of interest" description="Disordered" evidence="6">
    <location>
        <begin position="1214"/>
        <end position="1243"/>
    </location>
</feature>
<proteinExistence type="predicted"/>
<dbReference type="InterPro" id="IPR007209">
    <property type="entry name" value="RNaseL-inhib-like_metal-bd_dom"/>
</dbReference>
<feature type="region of interest" description="Disordered" evidence="6">
    <location>
        <begin position="1074"/>
        <end position="1105"/>
    </location>
</feature>
<evidence type="ECO:0000256" key="2">
    <source>
        <dbReference type="ARBA" id="ARBA00022517"/>
    </source>
</evidence>
<feature type="compositionally biased region" description="Basic residues" evidence="6">
    <location>
        <begin position="1"/>
        <end position="11"/>
    </location>
</feature>
<protein>
    <submittedName>
        <fullName evidence="9">RNase L inhibitor protein-like protein</fullName>
    </submittedName>
</protein>
<dbReference type="GO" id="GO:0030490">
    <property type="term" value="P:maturation of SSU-rRNA"/>
    <property type="evidence" value="ECO:0007669"/>
    <property type="project" value="TreeGrafter"/>
</dbReference>
<keyword evidence="10" id="KW-1185">Reference proteome</keyword>
<evidence type="ECO:0000313" key="9">
    <source>
        <dbReference type="EMBL" id="GIX60771.1"/>
    </source>
</evidence>
<dbReference type="Pfam" id="PF04034">
    <property type="entry name" value="Ribo_biogen_C"/>
    <property type="match status" value="1"/>
</dbReference>
<dbReference type="InterPro" id="IPR022968">
    <property type="entry name" value="Tsr3-like"/>
</dbReference>
<name>A0AAV4LLV0_BABCB</name>
<organism evidence="9 10">
    <name type="scientific">Babesia caballi</name>
    <dbReference type="NCBI Taxonomy" id="5871"/>
    <lineage>
        <taxon>Eukaryota</taxon>
        <taxon>Sar</taxon>
        <taxon>Alveolata</taxon>
        <taxon>Apicomplexa</taxon>
        <taxon>Aconoidasida</taxon>
        <taxon>Piroplasmida</taxon>
        <taxon>Babesiidae</taxon>
        <taxon>Babesia</taxon>
    </lineage>
</organism>
<evidence type="ECO:0000256" key="3">
    <source>
        <dbReference type="ARBA" id="ARBA00022552"/>
    </source>
</evidence>
<dbReference type="GeneID" id="94192254"/>
<keyword evidence="2" id="KW-0690">Ribosome biogenesis</keyword>
<keyword evidence="5" id="KW-0949">S-adenosyl-L-methionine</keyword>
<feature type="region of interest" description="Disordered" evidence="6">
    <location>
        <begin position="35"/>
        <end position="69"/>
    </location>
</feature>
<dbReference type="RefSeq" id="XP_067712842.1">
    <property type="nucleotide sequence ID" value="XM_067856741.1"/>
</dbReference>
<evidence type="ECO:0000256" key="1">
    <source>
        <dbReference type="ARBA" id="ARBA00022490"/>
    </source>
</evidence>